<accession>A0A316GEI4</accession>
<proteinExistence type="predicted"/>
<evidence type="ECO:0000256" key="1">
    <source>
        <dbReference type="ARBA" id="ARBA00004651"/>
    </source>
</evidence>
<keyword evidence="4 6" id="KW-1133">Transmembrane helix</keyword>
<reference evidence="8 9" key="1">
    <citation type="submission" date="2018-05" db="EMBL/GenBank/DDBJ databases">
        <title>Genomic Encyclopedia of Type Strains, Phase IV (KMG-IV): sequencing the most valuable type-strain genomes for metagenomic binning, comparative biology and taxonomic classification.</title>
        <authorList>
            <person name="Goeker M."/>
        </authorList>
    </citation>
    <scope>NUCLEOTIDE SEQUENCE [LARGE SCALE GENOMIC DNA]</scope>
    <source>
        <strain evidence="8 9">DSM 16097</strain>
    </source>
</reference>
<dbReference type="AlphaFoldDB" id="A0A316GEI4"/>
<gene>
    <name evidence="8" type="ORF">C7455_108177</name>
</gene>
<feature type="transmembrane region" description="Helical" evidence="6">
    <location>
        <begin position="117"/>
        <end position="138"/>
    </location>
</feature>
<keyword evidence="5 6" id="KW-0472">Membrane</keyword>
<dbReference type="GO" id="GO:0005886">
    <property type="term" value="C:plasma membrane"/>
    <property type="evidence" value="ECO:0007669"/>
    <property type="project" value="UniProtKB-SubCell"/>
</dbReference>
<feature type="transmembrane region" description="Helical" evidence="6">
    <location>
        <begin position="25"/>
        <end position="45"/>
    </location>
</feature>
<keyword evidence="3 6" id="KW-0812">Transmembrane</keyword>
<evidence type="ECO:0000313" key="8">
    <source>
        <dbReference type="EMBL" id="PWK59409.1"/>
    </source>
</evidence>
<dbReference type="Pfam" id="PF00482">
    <property type="entry name" value="T2SSF"/>
    <property type="match status" value="1"/>
</dbReference>
<keyword evidence="9" id="KW-1185">Reference proteome</keyword>
<dbReference type="OrthoDB" id="9810662at2"/>
<sequence length="330" mass="35814">MQFLINLFDKANAFLVAQMGDLGPLIAAGGLGVLLVLIALPSMLFKKKDPLDRIKDMRLGNDVTNDAGGNLRRAGGKDARLDRFAQYLEPQDQAEYSAVQLQLVRGGYRSKGAVQTFYFAQFALGIGGLVLGTLFVLLSGGGGSAQSSILTVLIPGCLGYYAPKYWVNRRVQNRTDEITSGFPDSLDLMLVCVEAGQSLDQAIIRVAKELRTGYPALSEEFEIVAYEMKAGKDKTRVLRDMGERVGIQDVNSFVTTLIQSATFGTSVAEALRVYAAEMRDKRVMRAEEKANKLPTKLTLGTMMFCLPPLLIILIGPSIYGIAQNLQGSGG</sequence>
<dbReference type="PANTHER" id="PTHR35007:SF2">
    <property type="entry name" value="PILUS ASSEMBLE PROTEIN"/>
    <property type="match status" value="1"/>
</dbReference>
<keyword evidence="2" id="KW-1003">Cell membrane</keyword>
<feature type="domain" description="Type II secretion system protein GspF" evidence="7">
    <location>
        <begin position="186"/>
        <end position="314"/>
    </location>
</feature>
<evidence type="ECO:0000256" key="6">
    <source>
        <dbReference type="SAM" id="Phobius"/>
    </source>
</evidence>
<comment type="caution">
    <text evidence="8">The sequence shown here is derived from an EMBL/GenBank/DDBJ whole genome shotgun (WGS) entry which is preliminary data.</text>
</comment>
<dbReference type="PANTHER" id="PTHR35007">
    <property type="entry name" value="INTEGRAL MEMBRANE PROTEIN-RELATED"/>
    <property type="match status" value="1"/>
</dbReference>
<dbReference type="RefSeq" id="WP_109669810.1">
    <property type="nucleotide sequence ID" value="NZ_QGGW01000008.1"/>
</dbReference>
<dbReference type="InterPro" id="IPR018076">
    <property type="entry name" value="T2SS_GspF_dom"/>
</dbReference>
<dbReference type="EMBL" id="QGGW01000008">
    <property type="protein sequence ID" value="PWK59409.1"/>
    <property type="molecule type" value="Genomic_DNA"/>
</dbReference>
<evidence type="ECO:0000256" key="4">
    <source>
        <dbReference type="ARBA" id="ARBA00022989"/>
    </source>
</evidence>
<evidence type="ECO:0000313" key="9">
    <source>
        <dbReference type="Proteomes" id="UP000245708"/>
    </source>
</evidence>
<feature type="transmembrane region" description="Helical" evidence="6">
    <location>
        <begin position="144"/>
        <end position="162"/>
    </location>
</feature>
<name>A0A316GEI4_9RHOB</name>
<evidence type="ECO:0000259" key="7">
    <source>
        <dbReference type="Pfam" id="PF00482"/>
    </source>
</evidence>
<dbReference type="Proteomes" id="UP000245708">
    <property type="component" value="Unassembled WGS sequence"/>
</dbReference>
<feature type="transmembrane region" description="Helical" evidence="6">
    <location>
        <begin position="299"/>
        <end position="322"/>
    </location>
</feature>
<evidence type="ECO:0000256" key="5">
    <source>
        <dbReference type="ARBA" id="ARBA00023136"/>
    </source>
</evidence>
<evidence type="ECO:0000256" key="3">
    <source>
        <dbReference type="ARBA" id="ARBA00022692"/>
    </source>
</evidence>
<protein>
    <submittedName>
        <fullName evidence="8">Tight adherence protein C</fullName>
    </submittedName>
</protein>
<organism evidence="8 9">
    <name type="scientific">Roseicyclus mahoneyensis</name>
    <dbReference type="NCBI Taxonomy" id="164332"/>
    <lineage>
        <taxon>Bacteria</taxon>
        <taxon>Pseudomonadati</taxon>
        <taxon>Pseudomonadota</taxon>
        <taxon>Alphaproteobacteria</taxon>
        <taxon>Rhodobacterales</taxon>
        <taxon>Roseobacteraceae</taxon>
        <taxon>Roseicyclus</taxon>
    </lineage>
</organism>
<comment type="subcellular location">
    <subcellularLocation>
        <location evidence="1">Cell membrane</location>
        <topology evidence="1">Multi-pass membrane protein</topology>
    </subcellularLocation>
</comment>
<evidence type="ECO:0000256" key="2">
    <source>
        <dbReference type="ARBA" id="ARBA00022475"/>
    </source>
</evidence>